<organism evidence="1 2">
    <name type="scientific">Waterburya agarophytonicola KI4</name>
    <dbReference type="NCBI Taxonomy" id="2874699"/>
    <lineage>
        <taxon>Bacteria</taxon>
        <taxon>Bacillati</taxon>
        <taxon>Cyanobacteriota</taxon>
        <taxon>Cyanophyceae</taxon>
        <taxon>Pleurocapsales</taxon>
        <taxon>Hyellaceae</taxon>
        <taxon>Waterburya</taxon>
        <taxon>Waterburya agarophytonicola</taxon>
    </lineage>
</organism>
<evidence type="ECO:0000313" key="2">
    <source>
        <dbReference type="Proteomes" id="UP000729733"/>
    </source>
</evidence>
<dbReference type="RefSeq" id="WP_229641841.1">
    <property type="nucleotide sequence ID" value="NZ_JADWDC010000053.1"/>
</dbReference>
<name>A0A964BSL2_9CYAN</name>
<dbReference type="Proteomes" id="UP000729733">
    <property type="component" value="Unassembled WGS sequence"/>
</dbReference>
<reference evidence="1" key="1">
    <citation type="journal article" date="2021" name="Antonie Van Leeuwenhoek">
        <title>Draft genome and description of Waterburya agarophytonicola gen. nov. sp. nov. (Pleurocapsales, Cyanobacteria): a seaweed symbiont.</title>
        <authorList>
            <person name="Bonthond G."/>
            <person name="Shalygin S."/>
            <person name="Bayer T."/>
            <person name="Weinberger F."/>
        </authorList>
    </citation>
    <scope>NUCLEOTIDE SEQUENCE</scope>
    <source>
        <strain evidence="1">KI4</strain>
    </source>
</reference>
<sequence length="57" mass="6362">MLLLNLKKPNPTKQVKQMIFTLLQQTAIKLREAGFFEGNVSGKGITSEALRTKVEDS</sequence>
<dbReference type="EMBL" id="JADWDC010000053">
    <property type="protein sequence ID" value="MCC0178740.1"/>
    <property type="molecule type" value="Genomic_DNA"/>
</dbReference>
<accession>A0A964BSL2</accession>
<evidence type="ECO:0000313" key="1">
    <source>
        <dbReference type="EMBL" id="MCC0178740.1"/>
    </source>
</evidence>
<protein>
    <submittedName>
        <fullName evidence="1">Uncharacterized protein</fullName>
    </submittedName>
</protein>
<gene>
    <name evidence="1" type="ORF">I4641_17350</name>
</gene>
<proteinExistence type="predicted"/>
<dbReference type="AlphaFoldDB" id="A0A964BSL2"/>
<comment type="caution">
    <text evidence="1">The sequence shown here is derived from an EMBL/GenBank/DDBJ whole genome shotgun (WGS) entry which is preliminary data.</text>
</comment>
<keyword evidence="2" id="KW-1185">Reference proteome</keyword>